<dbReference type="GeneID" id="69006922"/>
<proteinExistence type="predicted"/>
<comment type="caution">
    <text evidence="3">The sequence shown here is derived from an EMBL/GenBank/DDBJ whole genome shotgun (WGS) entry which is preliminary data.</text>
</comment>
<evidence type="ECO:0000313" key="3">
    <source>
        <dbReference type="EMBL" id="PCE30259.1"/>
    </source>
</evidence>
<dbReference type="AlphaFoldDB" id="A0A2A4FD48"/>
<reference evidence="3" key="1">
    <citation type="submission" date="2017-01" db="EMBL/GenBank/DDBJ databases">
        <title>Whole-Genome Shotgun Sequencing of Two beta-Proteobacterial Species in Search of the Bulgecin Biosynthetic Cluster.</title>
        <authorList>
            <person name="Horsman M.E."/>
            <person name="Marous D.R."/>
            <person name="Li R."/>
            <person name="Oliver R.A."/>
            <person name="Byun B."/>
            <person name="Emrich S.J."/>
            <person name="Boggess B."/>
            <person name="Townsend C.A."/>
            <person name="Mobashery S."/>
        </authorList>
    </citation>
    <scope>NUCLEOTIDE SEQUENCE [LARGE SCALE GENOMIC DNA]</scope>
    <source>
        <strain evidence="3">ATCC 31433</strain>
    </source>
</reference>
<keyword evidence="2" id="KW-0732">Signal</keyword>
<dbReference type="EMBL" id="MTZU01000067">
    <property type="protein sequence ID" value="PCE30259.1"/>
    <property type="molecule type" value="Genomic_DNA"/>
</dbReference>
<accession>A0A2A4FD48</accession>
<evidence type="ECO:0000256" key="1">
    <source>
        <dbReference type="SAM" id="MobiDB-lite"/>
    </source>
</evidence>
<evidence type="ECO:0000256" key="2">
    <source>
        <dbReference type="SAM" id="SignalP"/>
    </source>
</evidence>
<dbReference type="Proteomes" id="UP000217994">
    <property type="component" value="Unassembled WGS sequence"/>
</dbReference>
<feature type="signal peptide" evidence="2">
    <location>
        <begin position="1"/>
        <end position="21"/>
    </location>
</feature>
<evidence type="ECO:0008006" key="4">
    <source>
        <dbReference type="Google" id="ProtNLM"/>
    </source>
</evidence>
<organism evidence="3">
    <name type="scientific">Burkholderia ubonensis subsp. mesacidophila</name>
    <dbReference type="NCBI Taxonomy" id="265293"/>
    <lineage>
        <taxon>Bacteria</taxon>
        <taxon>Pseudomonadati</taxon>
        <taxon>Pseudomonadota</taxon>
        <taxon>Betaproteobacteria</taxon>
        <taxon>Burkholderiales</taxon>
        <taxon>Burkholderiaceae</taxon>
        <taxon>Burkholderia</taxon>
        <taxon>Burkholderia cepacia complex</taxon>
    </lineage>
</organism>
<gene>
    <name evidence="3" type="ORF">BZL54_21455</name>
</gene>
<feature type="chain" id="PRO_5013172808" description="Type IV pilus biogenesis protein PilP" evidence="2">
    <location>
        <begin position="22"/>
        <end position="194"/>
    </location>
</feature>
<feature type="region of interest" description="Disordered" evidence="1">
    <location>
        <begin position="67"/>
        <end position="92"/>
    </location>
</feature>
<dbReference type="RefSeq" id="WP_084910886.1">
    <property type="nucleotide sequence ID" value="NZ_CP020740.1"/>
</dbReference>
<sequence>MFTIKHALVVAGVGVAVTAHADPAAPRLSIDDIDQIARANVVRQLSGGAPGASALPPNAGGMTTLQPGISASGPAVPGTPKPADKPARAPRASAEPVSFLGAYRDETGSYVLYAYRDAIYPAHVGTTLLNGWVVKNVDGYTVTVAEGGSTRKEPIRGVAPVPSAATTAIRSLIDLNSPLPGGGPLPGTPIGRAQ</sequence>
<protein>
    <recommendedName>
        <fullName evidence="4">Type IV pilus biogenesis protein PilP</fullName>
    </recommendedName>
</protein>
<name>A0A2A4FD48_9BURK</name>